<evidence type="ECO:0000313" key="2">
    <source>
        <dbReference type="EMBL" id="KKM03438.1"/>
    </source>
</evidence>
<gene>
    <name evidence="2" type="ORF">LCGC14_1774500</name>
</gene>
<proteinExistence type="predicted"/>
<dbReference type="InterPro" id="IPR036388">
    <property type="entry name" value="WH-like_DNA-bd_sf"/>
</dbReference>
<dbReference type="InterPro" id="IPR000835">
    <property type="entry name" value="HTH_MarR-typ"/>
</dbReference>
<dbReference type="EMBL" id="LAZR01016681">
    <property type="protein sequence ID" value="KKM03438.1"/>
    <property type="molecule type" value="Genomic_DNA"/>
</dbReference>
<sequence>MSRGLHKVVANKVGKTQQLSKRQHQVLDMLTKEFETPQRIAVRLQISHQAVYKLINKIRKKGYISRGYSRGLQKIQTTTQLNPSKNLKNGIRLHDQEFNIKILYGSRQYKSALKNKNLFYLDDNTIRLYNQSIEVYSNPHR</sequence>
<dbReference type="InterPro" id="IPR036390">
    <property type="entry name" value="WH_DNA-bd_sf"/>
</dbReference>
<protein>
    <recommendedName>
        <fullName evidence="1">HTH marR-type domain-containing protein</fullName>
    </recommendedName>
</protein>
<dbReference type="Gene3D" id="1.10.10.10">
    <property type="entry name" value="Winged helix-like DNA-binding domain superfamily/Winged helix DNA-binding domain"/>
    <property type="match status" value="1"/>
</dbReference>
<accession>A0A0F9JX02</accession>
<comment type="caution">
    <text evidence="2">The sequence shown here is derived from an EMBL/GenBank/DDBJ whole genome shotgun (WGS) entry which is preliminary data.</text>
</comment>
<dbReference type="SUPFAM" id="SSF46785">
    <property type="entry name" value="Winged helix' DNA-binding domain"/>
    <property type="match status" value="1"/>
</dbReference>
<dbReference type="GO" id="GO:0003700">
    <property type="term" value="F:DNA-binding transcription factor activity"/>
    <property type="evidence" value="ECO:0007669"/>
    <property type="project" value="InterPro"/>
</dbReference>
<feature type="domain" description="HTH marR-type" evidence="1">
    <location>
        <begin position="19"/>
        <end position="66"/>
    </location>
</feature>
<organism evidence="2">
    <name type="scientific">marine sediment metagenome</name>
    <dbReference type="NCBI Taxonomy" id="412755"/>
    <lineage>
        <taxon>unclassified sequences</taxon>
        <taxon>metagenomes</taxon>
        <taxon>ecological metagenomes</taxon>
    </lineage>
</organism>
<reference evidence="2" key="1">
    <citation type="journal article" date="2015" name="Nature">
        <title>Complex archaea that bridge the gap between prokaryotes and eukaryotes.</title>
        <authorList>
            <person name="Spang A."/>
            <person name="Saw J.H."/>
            <person name="Jorgensen S.L."/>
            <person name="Zaremba-Niedzwiedzka K."/>
            <person name="Martijn J."/>
            <person name="Lind A.E."/>
            <person name="van Eijk R."/>
            <person name="Schleper C."/>
            <person name="Guy L."/>
            <person name="Ettema T.J."/>
        </authorList>
    </citation>
    <scope>NUCLEOTIDE SEQUENCE</scope>
</reference>
<dbReference type="AlphaFoldDB" id="A0A0F9JX02"/>
<dbReference type="Pfam" id="PF12802">
    <property type="entry name" value="MarR_2"/>
    <property type="match status" value="1"/>
</dbReference>
<name>A0A0F9JX02_9ZZZZ</name>
<evidence type="ECO:0000259" key="1">
    <source>
        <dbReference type="Pfam" id="PF12802"/>
    </source>
</evidence>
<feature type="non-terminal residue" evidence="2">
    <location>
        <position position="141"/>
    </location>
</feature>